<keyword evidence="11" id="KW-1185">Reference proteome</keyword>
<dbReference type="EC" id="2.7.1.19" evidence="2 8"/>
<dbReference type="EMBL" id="LWQU01000174">
    <property type="protein sequence ID" value="OAN46392.1"/>
    <property type="molecule type" value="Genomic_DNA"/>
</dbReference>
<comment type="similarity">
    <text evidence="1 8">Belongs to the phosphoribulokinase family.</text>
</comment>
<proteinExistence type="inferred from homology"/>
<keyword evidence="3" id="KW-0808">Transferase</keyword>
<dbReference type="PROSITE" id="PS00567">
    <property type="entry name" value="PHOSPHORIBULOKINASE"/>
    <property type="match status" value="1"/>
</dbReference>
<evidence type="ECO:0000259" key="9">
    <source>
        <dbReference type="Pfam" id="PF00485"/>
    </source>
</evidence>
<dbReference type="GO" id="GO:0008974">
    <property type="term" value="F:phosphoribulokinase activity"/>
    <property type="evidence" value="ECO:0007669"/>
    <property type="project" value="UniProtKB-EC"/>
</dbReference>
<evidence type="ECO:0000256" key="6">
    <source>
        <dbReference type="ARBA" id="ARBA00022840"/>
    </source>
</evidence>
<sequence>MSVRHPIIAVTGASGAGRESVRFVFDRLFRREGITAAYVAGESFHRFDRTEFKAAEAEAAASGNPHFSHFGPDANLFDEQERLYRDYGQSGTGRRRHYLHGDDDGRRLGYPELGGGRFTPWEDLPQDTDLMLYEGLHGVVRGDGFDLGKHVDLKIGMVPIINLEWIQKVHRDTAKRGYSREAVMDRILHRMHDYTHYILPQFKHSDINFQHVPVVDTSEPFIARDIPAVDERVVVIRFRKPEEMGVDFPLLLRKIAGSWMTRRNTLVVPGGKRELAKELILTPILRRLMDRRAEVRGAA</sequence>
<accession>A0A178MCC1</accession>
<dbReference type="STRING" id="1437059.A6A05_03985"/>
<dbReference type="OrthoDB" id="9773443at2"/>
<evidence type="ECO:0000256" key="7">
    <source>
        <dbReference type="ARBA" id="ARBA00047663"/>
    </source>
</evidence>
<protein>
    <recommendedName>
        <fullName evidence="2 8">Phosphoribulokinase</fullName>
        <ecNumber evidence="2 8">2.7.1.19</ecNumber>
    </recommendedName>
</protein>
<dbReference type="Pfam" id="PF00485">
    <property type="entry name" value="PRK"/>
    <property type="match status" value="1"/>
</dbReference>
<dbReference type="SUPFAM" id="SSF52540">
    <property type="entry name" value="P-loop containing nucleoside triphosphate hydrolases"/>
    <property type="match status" value="1"/>
</dbReference>
<dbReference type="InterPro" id="IPR006082">
    <property type="entry name" value="PRK"/>
</dbReference>
<dbReference type="InterPro" id="IPR006083">
    <property type="entry name" value="PRK/URK"/>
</dbReference>
<keyword evidence="5 10" id="KW-0418">Kinase</keyword>
<reference evidence="10 11" key="1">
    <citation type="submission" date="2016-04" db="EMBL/GenBank/DDBJ databases">
        <title>Draft genome sequence of freshwater magnetotactic bacteria Magnetospirillum marisnigri SP-1 and Magnetospirillum moscoviense BB-1.</title>
        <authorList>
            <person name="Koziaeva V."/>
            <person name="Dziuba M.V."/>
            <person name="Ivanov T.M."/>
            <person name="Kuznetsov B."/>
            <person name="Grouzdev D.S."/>
        </authorList>
    </citation>
    <scope>NUCLEOTIDE SEQUENCE [LARGE SCALE GENOMIC DNA]</scope>
    <source>
        <strain evidence="10 11">BB-1</strain>
    </source>
</reference>
<dbReference type="PRINTS" id="PR00478">
    <property type="entry name" value="PHRIBLKINASE"/>
</dbReference>
<evidence type="ECO:0000313" key="11">
    <source>
        <dbReference type="Proteomes" id="UP000078543"/>
    </source>
</evidence>
<dbReference type="Gene3D" id="3.40.50.300">
    <property type="entry name" value="P-loop containing nucleotide triphosphate hydrolases"/>
    <property type="match status" value="1"/>
</dbReference>
<evidence type="ECO:0000313" key="10">
    <source>
        <dbReference type="EMBL" id="OAN46392.1"/>
    </source>
</evidence>
<keyword evidence="4" id="KW-0547">Nucleotide-binding</keyword>
<dbReference type="NCBIfam" id="NF011997">
    <property type="entry name" value="PRK15453.1"/>
    <property type="match status" value="1"/>
</dbReference>
<dbReference type="AlphaFoldDB" id="A0A178MCC1"/>
<dbReference type="InterPro" id="IPR027417">
    <property type="entry name" value="P-loop_NTPase"/>
</dbReference>
<dbReference type="Proteomes" id="UP000078543">
    <property type="component" value="Unassembled WGS sequence"/>
</dbReference>
<comment type="caution">
    <text evidence="10">The sequence shown here is derived from an EMBL/GenBank/DDBJ whole genome shotgun (WGS) entry which is preliminary data.</text>
</comment>
<evidence type="ECO:0000256" key="8">
    <source>
        <dbReference type="RuleBase" id="RU004082"/>
    </source>
</evidence>
<dbReference type="RefSeq" id="WP_068503721.1">
    <property type="nucleotide sequence ID" value="NZ_LWQU01000174.1"/>
</dbReference>
<keyword evidence="6" id="KW-0067">ATP-binding</keyword>
<evidence type="ECO:0000256" key="4">
    <source>
        <dbReference type="ARBA" id="ARBA00022741"/>
    </source>
</evidence>
<gene>
    <name evidence="10" type="ORF">A6A05_03985</name>
</gene>
<evidence type="ECO:0000256" key="2">
    <source>
        <dbReference type="ARBA" id="ARBA00012042"/>
    </source>
</evidence>
<organism evidence="10 11">
    <name type="scientific">Magnetospirillum moscoviense</name>
    <dbReference type="NCBI Taxonomy" id="1437059"/>
    <lineage>
        <taxon>Bacteria</taxon>
        <taxon>Pseudomonadati</taxon>
        <taxon>Pseudomonadota</taxon>
        <taxon>Alphaproteobacteria</taxon>
        <taxon>Rhodospirillales</taxon>
        <taxon>Rhodospirillaceae</taxon>
        <taxon>Magnetospirillum</taxon>
    </lineage>
</organism>
<dbReference type="GO" id="GO:0005975">
    <property type="term" value="P:carbohydrate metabolic process"/>
    <property type="evidence" value="ECO:0007669"/>
    <property type="project" value="InterPro"/>
</dbReference>
<feature type="domain" description="Phosphoribulokinase/uridine kinase" evidence="9">
    <location>
        <begin position="7"/>
        <end position="218"/>
    </location>
</feature>
<evidence type="ECO:0000256" key="1">
    <source>
        <dbReference type="ARBA" id="ARBA00009719"/>
    </source>
</evidence>
<evidence type="ECO:0000256" key="5">
    <source>
        <dbReference type="ARBA" id="ARBA00022777"/>
    </source>
</evidence>
<comment type="catalytic activity">
    <reaction evidence="7 8">
        <text>D-ribulose 5-phosphate + ATP = D-ribulose 1,5-bisphosphate + ADP + H(+)</text>
        <dbReference type="Rhea" id="RHEA:19365"/>
        <dbReference type="ChEBI" id="CHEBI:15378"/>
        <dbReference type="ChEBI" id="CHEBI:30616"/>
        <dbReference type="ChEBI" id="CHEBI:57870"/>
        <dbReference type="ChEBI" id="CHEBI:58121"/>
        <dbReference type="ChEBI" id="CHEBI:456216"/>
        <dbReference type="EC" id="2.7.1.19"/>
    </reaction>
</comment>
<dbReference type="GO" id="GO:0005524">
    <property type="term" value="F:ATP binding"/>
    <property type="evidence" value="ECO:0007669"/>
    <property type="project" value="UniProtKB-KW"/>
</dbReference>
<evidence type="ECO:0000256" key="3">
    <source>
        <dbReference type="ARBA" id="ARBA00022679"/>
    </source>
</evidence>
<name>A0A178MCC1_9PROT</name>